<evidence type="ECO:0000256" key="1">
    <source>
        <dbReference type="SAM" id="MobiDB-lite"/>
    </source>
</evidence>
<name>A0A7W9BKA5_9RHOB</name>
<accession>A0A7W9BKA5</accession>
<dbReference type="AlphaFoldDB" id="A0A7W9BKA5"/>
<keyword evidence="3" id="KW-1185">Reference proteome</keyword>
<reference evidence="2 3" key="1">
    <citation type="submission" date="2020-08" db="EMBL/GenBank/DDBJ databases">
        <title>Genomic Encyclopedia of Type Strains, Phase IV (KMG-IV): sequencing the most valuable type-strain genomes for metagenomic binning, comparative biology and taxonomic classification.</title>
        <authorList>
            <person name="Goeker M."/>
        </authorList>
    </citation>
    <scope>NUCLEOTIDE SEQUENCE [LARGE SCALE GENOMIC DNA]</scope>
    <source>
        <strain evidence="2 3">DSM 101064</strain>
    </source>
</reference>
<dbReference type="EMBL" id="JACIJM010000004">
    <property type="protein sequence ID" value="MBB5721906.1"/>
    <property type="molecule type" value="Genomic_DNA"/>
</dbReference>
<feature type="compositionally biased region" description="Polar residues" evidence="1">
    <location>
        <begin position="15"/>
        <end position="30"/>
    </location>
</feature>
<comment type="caution">
    <text evidence="2">The sequence shown here is derived from an EMBL/GenBank/DDBJ whole genome shotgun (WGS) entry which is preliminary data.</text>
</comment>
<proteinExistence type="predicted"/>
<feature type="region of interest" description="Disordered" evidence="1">
    <location>
        <begin position="1"/>
        <end position="30"/>
    </location>
</feature>
<protein>
    <submittedName>
        <fullName evidence="2">Uncharacterized protein</fullName>
    </submittedName>
</protein>
<sequence>MSDAASLIDACGNPSLGSLQGDTFMTGTET</sequence>
<evidence type="ECO:0000313" key="3">
    <source>
        <dbReference type="Proteomes" id="UP000535415"/>
    </source>
</evidence>
<evidence type="ECO:0000313" key="2">
    <source>
        <dbReference type="EMBL" id="MBB5721906.1"/>
    </source>
</evidence>
<dbReference type="Proteomes" id="UP000535415">
    <property type="component" value="Unassembled WGS sequence"/>
</dbReference>
<organism evidence="2 3">
    <name type="scientific">Yoonia ponticola</name>
    <dbReference type="NCBI Taxonomy" id="1524255"/>
    <lineage>
        <taxon>Bacteria</taxon>
        <taxon>Pseudomonadati</taxon>
        <taxon>Pseudomonadota</taxon>
        <taxon>Alphaproteobacteria</taxon>
        <taxon>Rhodobacterales</taxon>
        <taxon>Paracoccaceae</taxon>
        <taxon>Yoonia</taxon>
    </lineage>
</organism>
<gene>
    <name evidence="2" type="ORF">FHS72_001530</name>
</gene>